<sequence length="193" mass="20813">MKTARIFKMAWVLGLVFGLYLPLSAQSVFQLSGKPELKVIGSSTLHDWEMVASSATGKAEIALDNQQVASIKSAEVTMSATALKSGKGQMDEIAYKALKAEKNPTITFKFISYKSLGGNKGQVIGNLTIAGTTKPVTFEVQTVVRGTHIDLKGTTSFKMTDFKMVPPTAMFGTIKTGNEVKVEFKTTFSTTNS</sequence>
<feature type="domain" description="Lipid/polyisoprenoid-binding YceI-like" evidence="1">
    <location>
        <begin position="28"/>
        <end position="189"/>
    </location>
</feature>
<proteinExistence type="predicted"/>
<dbReference type="SMART" id="SM00867">
    <property type="entry name" value="YceI"/>
    <property type="match status" value="1"/>
</dbReference>
<dbReference type="Proteomes" id="UP001596405">
    <property type="component" value="Unassembled WGS sequence"/>
</dbReference>
<organism evidence="2 3">
    <name type="scientific">Rufibacter roseus</name>
    <dbReference type="NCBI Taxonomy" id="1567108"/>
    <lineage>
        <taxon>Bacteria</taxon>
        <taxon>Pseudomonadati</taxon>
        <taxon>Bacteroidota</taxon>
        <taxon>Cytophagia</taxon>
        <taxon>Cytophagales</taxon>
        <taxon>Hymenobacteraceae</taxon>
        <taxon>Rufibacter</taxon>
    </lineage>
</organism>
<keyword evidence="3" id="KW-1185">Reference proteome</keyword>
<dbReference type="SUPFAM" id="SSF101874">
    <property type="entry name" value="YceI-like"/>
    <property type="match status" value="1"/>
</dbReference>
<evidence type="ECO:0000313" key="3">
    <source>
        <dbReference type="Proteomes" id="UP001596405"/>
    </source>
</evidence>
<dbReference type="PANTHER" id="PTHR34406">
    <property type="entry name" value="PROTEIN YCEI"/>
    <property type="match status" value="1"/>
</dbReference>
<reference evidence="3" key="1">
    <citation type="journal article" date="2019" name="Int. J. Syst. Evol. Microbiol.">
        <title>The Global Catalogue of Microorganisms (GCM) 10K type strain sequencing project: providing services to taxonomists for standard genome sequencing and annotation.</title>
        <authorList>
            <consortium name="The Broad Institute Genomics Platform"/>
            <consortium name="The Broad Institute Genome Sequencing Center for Infectious Disease"/>
            <person name="Wu L."/>
            <person name="Ma J."/>
        </authorList>
    </citation>
    <scope>NUCLEOTIDE SEQUENCE [LARGE SCALE GENOMIC DNA]</scope>
    <source>
        <strain evidence="3">CGMCC 4.7393</strain>
    </source>
</reference>
<protein>
    <submittedName>
        <fullName evidence="2">YceI family protein</fullName>
    </submittedName>
</protein>
<dbReference type="PANTHER" id="PTHR34406:SF1">
    <property type="entry name" value="PROTEIN YCEI"/>
    <property type="match status" value="1"/>
</dbReference>
<gene>
    <name evidence="2" type="ORF">ACFQHR_09955</name>
</gene>
<dbReference type="EMBL" id="JBHSYQ010000004">
    <property type="protein sequence ID" value="MFC6997952.1"/>
    <property type="molecule type" value="Genomic_DNA"/>
</dbReference>
<dbReference type="Gene3D" id="2.40.128.110">
    <property type="entry name" value="Lipid/polyisoprenoid-binding, YceI-like"/>
    <property type="match status" value="1"/>
</dbReference>
<evidence type="ECO:0000259" key="1">
    <source>
        <dbReference type="SMART" id="SM00867"/>
    </source>
</evidence>
<evidence type="ECO:0000313" key="2">
    <source>
        <dbReference type="EMBL" id="MFC6997952.1"/>
    </source>
</evidence>
<name>A0ABW2DJA3_9BACT</name>
<dbReference type="InterPro" id="IPR036761">
    <property type="entry name" value="TTHA0802/YceI-like_sf"/>
</dbReference>
<comment type="caution">
    <text evidence="2">The sequence shown here is derived from an EMBL/GenBank/DDBJ whole genome shotgun (WGS) entry which is preliminary data.</text>
</comment>
<accession>A0ABW2DJA3</accession>
<dbReference type="RefSeq" id="WP_066625475.1">
    <property type="nucleotide sequence ID" value="NZ_JBHSYQ010000004.1"/>
</dbReference>
<dbReference type="InterPro" id="IPR007372">
    <property type="entry name" value="Lipid/polyisoprenoid-bd_YceI"/>
</dbReference>
<dbReference type="Pfam" id="PF04264">
    <property type="entry name" value="YceI"/>
    <property type="match status" value="1"/>
</dbReference>